<organism evidence="2 3">
    <name type="scientific">Claviceps aff. purpurea</name>
    <dbReference type="NCBI Taxonomy" id="1967640"/>
    <lineage>
        <taxon>Eukaryota</taxon>
        <taxon>Fungi</taxon>
        <taxon>Dikarya</taxon>
        <taxon>Ascomycota</taxon>
        <taxon>Pezizomycotina</taxon>
        <taxon>Sordariomycetes</taxon>
        <taxon>Hypocreomycetidae</taxon>
        <taxon>Hypocreales</taxon>
        <taxon>Clavicipitaceae</taxon>
        <taxon>Claviceps</taxon>
    </lineage>
</organism>
<reference evidence="2 3" key="1">
    <citation type="journal article" date="2020" name="bioRxiv">
        <title>Whole genome comparisons of ergot fungi reveals the divergence and evolution of species within the genus Claviceps are the result of varying mechanisms driving genome evolution and host range expansion.</title>
        <authorList>
            <person name="Wyka S.A."/>
            <person name="Mondo S.J."/>
            <person name="Liu M."/>
            <person name="Dettman J."/>
            <person name="Nalam V."/>
            <person name="Broders K.D."/>
        </authorList>
    </citation>
    <scope>NUCLEOTIDE SEQUENCE [LARGE SCALE GENOMIC DNA]</scope>
    <source>
        <strain evidence="2 3">Clav52</strain>
    </source>
</reference>
<comment type="caution">
    <text evidence="2">The sequence shown here is derived from an EMBL/GenBank/DDBJ whole genome shotgun (WGS) entry which is preliminary data.</text>
</comment>
<dbReference type="EMBL" id="SRRH01000015">
    <property type="protein sequence ID" value="KAG6302957.1"/>
    <property type="molecule type" value="Genomic_DNA"/>
</dbReference>
<gene>
    <name evidence="2" type="ORF">E4U09_001338</name>
</gene>
<protein>
    <submittedName>
        <fullName evidence="2">Uncharacterized protein</fullName>
    </submittedName>
</protein>
<sequence length="106" mass="12069">MPGSSSDRFVVKQQQHGQESRHRPAVCRHRMTSHRQLQAPAGTRLSQEHHAVHESIVLDEIWVQDSGLDRNVPQQQLGSHPRPAGPSRINHLTTPSAWCRHVQLRL</sequence>
<accession>A0A9P7U4Y6</accession>
<evidence type="ECO:0000313" key="2">
    <source>
        <dbReference type="EMBL" id="KAG6302957.1"/>
    </source>
</evidence>
<keyword evidence="3" id="KW-1185">Reference proteome</keyword>
<name>A0A9P7U4Y6_9HYPO</name>
<evidence type="ECO:0000256" key="1">
    <source>
        <dbReference type="SAM" id="MobiDB-lite"/>
    </source>
</evidence>
<feature type="compositionally biased region" description="Polar residues" evidence="1">
    <location>
        <begin position="1"/>
        <end position="17"/>
    </location>
</feature>
<feature type="region of interest" description="Disordered" evidence="1">
    <location>
        <begin position="72"/>
        <end position="92"/>
    </location>
</feature>
<dbReference type="Proteomes" id="UP000707071">
    <property type="component" value="Unassembled WGS sequence"/>
</dbReference>
<feature type="region of interest" description="Disordered" evidence="1">
    <location>
        <begin position="1"/>
        <end position="26"/>
    </location>
</feature>
<evidence type="ECO:0000313" key="3">
    <source>
        <dbReference type="Proteomes" id="UP000707071"/>
    </source>
</evidence>
<proteinExistence type="predicted"/>
<dbReference type="AlphaFoldDB" id="A0A9P7U4Y6"/>